<evidence type="ECO:0000256" key="2">
    <source>
        <dbReference type="SAM" id="SignalP"/>
    </source>
</evidence>
<dbReference type="AlphaFoldDB" id="A0AAD8XWS4"/>
<protein>
    <submittedName>
        <fullName evidence="3">Uncharacterized protein</fullName>
    </submittedName>
</protein>
<evidence type="ECO:0000256" key="1">
    <source>
        <dbReference type="SAM" id="MobiDB-lite"/>
    </source>
</evidence>
<gene>
    <name evidence="3" type="ORF">QTG54_014390</name>
</gene>
<feature type="compositionally biased region" description="Polar residues" evidence="1">
    <location>
        <begin position="220"/>
        <end position="244"/>
    </location>
</feature>
<feature type="region of interest" description="Disordered" evidence="1">
    <location>
        <begin position="58"/>
        <end position="260"/>
    </location>
</feature>
<organism evidence="3 4">
    <name type="scientific">Skeletonema marinoi</name>
    <dbReference type="NCBI Taxonomy" id="267567"/>
    <lineage>
        <taxon>Eukaryota</taxon>
        <taxon>Sar</taxon>
        <taxon>Stramenopiles</taxon>
        <taxon>Ochrophyta</taxon>
        <taxon>Bacillariophyta</taxon>
        <taxon>Coscinodiscophyceae</taxon>
        <taxon>Thalassiosirophycidae</taxon>
        <taxon>Thalassiosirales</taxon>
        <taxon>Skeletonemataceae</taxon>
        <taxon>Skeletonema</taxon>
        <taxon>Skeletonema marinoi-dohrnii complex</taxon>
    </lineage>
</organism>
<keyword evidence="4" id="KW-1185">Reference proteome</keyword>
<dbReference type="EMBL" id="JATAAI010000036">
    <property type="protein sequence ID" value="KAK1734930.1"/>
    <property type="molecule type" value="Genomic_DNA"/>
</dbReference>
<keyword evidence="2" id="KW-0732">Signal</keyword>
<sequence length="260" mass="25741">MKITTTAAALSLLFSATPITAEIRGSKASRRSAALSGLLDATDAQITEGFAIAAVAAGSKGSKAAPTASPREVTPVPSTADPSTSPSSSPTISFQPSAKPSLTPSLSTSPTSEPSLNPSVSRQPSSKPSLTPSVSTEPSLAPSKASKATRRSAALSSLIDTDAPMAEGSAIAAGAGSKSSKAAPTGSPREVTPVPSTADPSTSPSSSPTISFQPTSQPSLTPSVSAQPSAKPSLSPSVSAQPSLAPSKSGKSSPRSRRYD</sequence>
<feature type="compositionally biased region" description="Low complexity" evidence="1">
    <location>
        <begin position="58"/>
        <end position="119"/>
    </location>
</feature>
<feature type="signal peptide" evidence="2">
    <location>
        <begin position="1"/>
        <end position="21"/>
    </location>
</feature>
<evidence type="ECO:0000313" key="3">
    <source>
        <dbReference type="EMBL" id="KAK1734930.1"/>
    </source>
</evidence>
<evidence type="ECO:0000313" key="4">
    <source>
        <dbReference type="Proteomes" id="UP001224775"/>
    </source>
</evidence>
<comment type="caution">
    <text evidence="3">The sequence shown here is derived from an EMBL/GenBank/DDBJ whole genome shotgun (WGS) entry which is preliminary data.</text>
</comment>
<name>A0AAD8XWS4_9STRA</name>
<proteinExistence type="predicted"/>
<reference evidence="3" key="1">
    <citation type="submission" date="2023-06" db="EMBL/GenBank/DDBJ databases">
        <title>Survivors Of The Sea: Transcriptome response of Skeletonema marinoi to long-term dormancy.</title>
        <authorList>
            <person name="Pinder M.I.M."/>
            <person name="Kourtchenko O."/>
            <person name="Robertson E.K."/>
            <person name="Larsson T."/>
            <person name="Maumus F."/>
            <person name="Osuna-Cruz C.M."/>
            <person name="Vancaester E."/>
            <person name="Stenow R."/>
            <person name="Vandepoele K."/>
            <person name="Ploug H."/>
            <person name="Bruchert V."/>
            <person name="Godhe A."/>
            <person name="Topel M."/>
        </authorList>
    </citation>
    <scope>NUCLEOTIDE SEQUENCE</scope>
    <source>
        <strain evidence="3">R05AC</strain>
    </source>
</reference>
<accession>A0AAD8XWS4</accession>
<feature type="compositionally biased region" description="Polar residues" evidence="1">
    <location>
        <begin position="120"/>
        <end position="138"/>
    </location>
</feature>
<feature type="chain" id="PRO_5042290707" evidence="2">
    <location>
        <begin position="22"/>
        <end position="260"/>
    </location>
</feature>
<dbReference type="Proteomes" id="UP001224775">
    <property type="component" value="Unassembled WGS sequence"/>
</dbReference>
<feature type="compositionally biased region" description="Low complexity" evidence="1">
    <location>
        <begin position="141"/>
        <end position="219"/>
    </location>
</feature>